<dbReference type="GO" id="GO:0030244">
    <property type="term" value="P:cellulose biosynthetic process"/>
    <property type="evidence" value="ECO:0007669"/>
    <property type="project" value="UniProtKB-KW"/>
</dbReference>
<dbReference type="EMBL" id="LR743511">
    <property type="protein sequence ID" value="CAA2144188.1"/>
    <property type="molecule type" value="Genomic_DNA"/>
</dbReference>
<protein>
    <recommendedName>
        <fullName evidence="7">Cellulose synthase catalytic subunit [UDP-forming]</fullName>
        <ecNumber evidence="7">2.4.1.12</ecNumber>
    </recommendedName>
</protein>
<evidence type="ECO:0000256" key="3">
    <source>
        <dbReference type="ARBA" id="ARBA00022679"/>
    </source>
</evidence>
<evidence type="ECO:0000256" key="7">
    <source>
        <dbReference type="RuleBase" id="RU365020"/>
    </source>
</evidence>
<proteinExistence type="predicted"/>
<dbReference type="PRINTS" id="PR01439">
    <property type="entry name" value="CELLSNTHASEA"/>
</dbReference>
<dbReference type="GO" id="GO:0006011">
    <property type="term" value="P:UDP-alpha-D-glucose metabolic process"/>
    <property type="evidence" value="ECO:0007669"/>
    <property type="project" value="InterPro"/>
</dbReference>
<evidence type="ECO:0000313" key="10">
    <source>
        <dbReference type="EMBL" id="CAA2144188.1"/>
    </source>
</evidence>
<feature type="domain" description="Glycosyltransferase 2-like" evidence="9">
    <location>
        <begin position="132"/>
        <end position="319"/>
    </location>
</feature>
<feature type="transmembrane region" description="Helical" evidence="7">
    <location>
        <begin position="396"/>
        <end position="424"/>
    </location>
</feature>
<feature type="transmembrane region" description="Helical" evidence="7">
    <location>
        <begin position="55"/>
        <end position="74"/>
    </location>
</feature>
<feature type="transmembrane region" description="Helical" evidence="7">
    <location>
        <begin position="539"/>
        <end position="562"/>
    </location>
</feature>
<keyword evidence="4 7" id="KW-0812">Transmembrane</keyword>
<feature type="transmembrane region" description="Helical" evidence="7">
    <location>
        <begin position="466"/>
        <end position="484"/>
    </location>
</feature>
<dbReference type="InterPro" id="IPR003919">
    <property type="entry name" value="Cell_synth_A"/>
</dbReference>
<dbReference type="NCBIfam" id="TIGR03030">
    <property type="entry name" value="CelA"/>
    <property type="match status" value="1"/>
</dbReference>
<reference evidence="10" key="1">
    <citation type="submission" date="2019-12" db="EMBL/GenBank/DDBJ databases">
        <authorList>
            <person name="Cremers G."/>
        </authorList>
    </citation>
    <scope>NUCLEOTIDE SEQUENCE</scope>
    <source>
        <strain evidence="10">Mbul2</strain>
    </source>
</reference>
<feature type="region of interest" description="Disordered" evidence="8">
    <location>
        <begin position="801"/>
        <end position="820"/>
    </location>
</feature>
<dbReference type="Pfam" id="PF03552">
    <property type="entry name" value="Cellulose_synt"/>
    <property type="match status" value="1"/>
</dbReference>
<feature type="transmembrane region" description="Helical" evidence="7">
    <location>
        <begin position="510"/>
        <end position="532"/>
    </location>
</feature>
<comment type="function">
    <text evidence="7">Catalytic subunit of cellulose synthase. It polymerizes uridine 5'-diphosphate glucose to cellulose.</text>
</comment>
<comment type="catalytic activity">
    <reaction evidence="7">
        <text>[(1-&gt;4)-beta-D-glucosyl](n) + UDP-alpha-D-glucose = [(1-&gt;4)-beta-D-glucosyl](n+1) + UDP + H(+)</text>
        <dbReference type="Rhea" id="RHEA:19929"/>
        <dbReference type="Rhea" id="RHEA-COMP:10033"/>
        <dbReference type="Rhea" id="RHEA-COMP:10034"/>
        <dbReference type="ChEBI" id="CHEBI:15378"/>
        <dbReference type="ChEBI" id="CHEBI:18246"/>
        <dbReference type="ChEBI" id="CHEBI:58223"/>
        <dbReference type="ChEBI" id="CHEBI:58885"/>
        <dbReference type="EC" id="2.4.1.12"/>
    </reaction>
</comment>
<dbReference type="InterPro" id="IPR001173">
    <property type="entry name" value="Glyco_trans_2-like"/>
</dbReference>
<evidence type="ECO:0000256" key="4">
    <source>
        <dbReference type="ARBA" id="ARBA00022692"/>
    </source>
</evidence>
<dbReference type="PANTHER" id="PTHR43867:SF2">
    <property type="entry name" value="CELLULOSE SYNTHASE CATALYTIC SUBUNIT A [UDP-FORMING]"/>
    <property type="match status" value="1"/>
</dbReference>
<dbReference type="CDD" id="cd06421">
    <property type="entry name" value="CESA_CelA_like"/>
    <property type="match status" value="1"/>
</dbReference>
<feature type="transmembrane region" description="Helical" evidence="7">
    <location>
        <begin position="31"/>
        <end position="48"/>
    </location>
</feature>
<dbReference type="InterPro" id="IPR050321">
    <property type="entry name" value="Glycosyltr_2/OpgH_subfam"/>
</dbReference>
<keyword evidence="6 7" id="KW-0472">Membrane</keyword>
<dbReference type="UniPathway" id="UPA00694"/>
<dbReference type="AlphaFoldDB" id="A0A679KHF9"/>
<dbReference type="GO" id="GO:0012505">
    <property type="term" value="C:endomembrane system"/>
    <property type="evidence" value="ECO:0007669"/>
    <property type="project" value="UniProtKB-SubCell"/>
</dbReference>
<dbReference type="InterPro" id="IPR029044">
    <property type="entry name" value="Nucleotide-diphossugar_trans"/>
</dbReference>
<evidence type="ECO:0000256" key="6">
    <source>
        <dbReference type="ARBA" id="ARBA00023136"/>
    </source>
</evidence>
<dbReference type="EC" id="2.4.1.12" evidence="7"/>
<dbReference type="Gene3D" id="3.90.550.10">
    <property type="entry name" value="Spore Coat Polysaccharide Biosynthesis Protein SpsA, Chain A"/>
    <property type="match status" value="1"/>
</dbReference>
<dbReference type="GO" id="GO:0005886">
    <property type="term" value="C:plasma membrane"/>
    <property type="evidence" value="ECO:0007669"/>
    <property type="project" value="UniProtKB-SubCell"/>
</dbReference>
<comment type="pathway">
    <text evidence="7">Glycan metabolism; bacterial cellulose biosynthesis.</text>
</comment>
<gene>
    <name evidence="10" type="primary">bcsA</name>
    <name evidence="10" type="ORF">MBLL_03306</name>
</gene>
<evidence type="ECO:0000256" key="1">
    <source>
        <dbReference type="ARBA" id="ARBA00004127"/>
    </source>
</evidence>
<dbReference type="SUPFAM" id="SSF53448">
    <property type="entry name" value="Nucleotide-diphospho-sugar transferases"/>
    <property type="match status" value="1"/>
</dbReference>
<comment type="subcellular location">
    <subcellularLocation>
        <location evidence="7">Cell inner membrane</location>
    </subcellularLocation>
    <subcellularLocation>
        <location evidence="1">Endomembrane system</location>
        <topology evidence="1">Multi-pass membrane protein</topology>
    </subcellularLocation>
</comment>
<dbReference type="Pfam" id="PF00535">
    <property type="entry name" value="Glycos_transf_2"/>
    <property type="match status" value="1"/>
</dbReference>
<evidence type="ECO:0000256" key="8">
    <source>
        <dbReference type="SAM" id="MobiDB-lite"/>
    </source>
</evidence>
<evidence type="ECO:0000256" key="2">
    <source>
        <dbReference type="ARBA" id="ARBA00022676"/>
    </source>
</evidence>
<keyword evidence="3 7" id="KW-0808">Transferase</keyword>
<accession>A0A679KHF9</accession>
<organism evidence="10">
    <name type="scientific">Methylobacterium bullatum</name>
    <dbReference type="NCBI Taxonomy" id="570505"/>
    <lineage>
        <taxon>Bacteria</taxon>
        <taxon>Pseudomonadati</taxon>
        <taxon>Pseudomonadota</taxon>
        <taxon>Alphaproteobacteria</taxon>
        <taxon>Hyphomicrobiales</taxon>
        <taxon>Methylobacteriaceae</taxon>
        <taxon>Methylobacterium</taxon>
    </lineage>
</organism>
<feature type="transmembrane region" description="Helical" evidence="7">
    <location>
        <begin position="86"/>
        <end position="109"/>
    </location>
</feature>
<name>A0A679KHF9_9HYPH</name>
<evidence type="ECO:0000259" key="9">
    <source>
        <dbReference type="Pfam" id="PF00535"/>
    </source>
</evidence>
<sequence>MRSALRWTVWLVSTVAVLALLSQPISTQDQLAMSLCAMAAMIVLWIFFDNPPARFVFLALGSLVVLRYMFWRVTNTLPSPSDPVSFGFGLVLLLGELYCVFILFISLIINADPLRRSTPPMGEPEDLPTVDIFVPSYNEDAGILSTTLSAAKLIDYPADKLHVWLLDDGGTDQKCADPDPAKAQEAIQRRSELQALCMALGVTYLTRSRNQHAKAGNLNNGLKHSQGEIIVVLDADHVPFRSFLRETIGHFAADPRLFLVQTPHAFLNPDPIERNLRTFDRMPSENEMFYSVTQRGLDKWNGSFFCGSAALLRRRALDEAGGFSGVTITEDCETAFELHSRGWNSIYVDTPLIAGLQPDTLVAFIGQRSRWCQGMFQILMLKNPLFKRGLHPIQKLAYLSSMTFWFFPVPRMIFMFAPMLHIFFDLKIFVASVDESIAYTATYIVINLMMQNYVYGKFRWPFVSELYEYVQGLYLFRAIISVIVSPRKPTFNVTAKGAALDQDHLSPMAWPYFAVYFILLIGCGTALYRYLFEPGVTNLMLVVGLWNFFNLLTAGVALGVAAERRTTEASPSLAIDRQGRLVFGGRALDVAIERASALGCTIRFGAEGLPPGAGSTHRMGQLSVVPIDGAPVQVPLPVEIGEITQSGDEVVVTLQFQPLDPKGYGALASLMYGDAGALLRFQQSRRRHKNILSGTLQLIWWGLVEPFRAASYAFKAGHASTEEAATKAAKAPAVLPKPEAKAPLLAQRPAPFTAPGDTPPTPPPGPSDNPLVVRQGSSRIPGSEAATDWVRLMLEFENDRLLEGAGKQANRGSSDPLVRT</sequence>
<dbReference type="GO" id="GO:0035438">
    <property type="term" value="F:cyclic-di-GMP binding"/>
    <property type="evidence" value="ECO:0007669"/>
    <property type="project" value="InterPro"/>
</dbReference>
<feature type="transmembrane region" description="Helical" evidence="7">
    <location>
        <begin position="436"/>
        <end position="454"/>
    </location>
</feature>
<comment type="cofactor">
    <cofactor evidence="7">
        <name>Mg(2+)</name>
        <dbReference type="ChEBI" id="CHEBI:18420"/>
    </cofactor>
</comment>
<keyword evidence="7" id="KW-0135">Cellulose biosynthesis</keyword>
<keyword evidence="7" id="KW-0997">Cell inner membrane</keyword>
<dbReference type="GO" id="GO:0016760">
    <property type="term" value="F:cellulose synthase (UDP-forming) activity"/>
    <property type="evidence" value="ECO:0007669"/>
    <property type="project" value="UniProtKB-EC"/>
</dbReference>
<feature type="region of interest" description="Disordered" evidence="8">
    <location>
        <begin position="749"/>
        <end position="784"/>
    </location>
</feature>
<keyword evidence="7" id="KW-1003">Cell membrane</keyword>
<feature type="compositionally biased region" description="Pro residues" evidence="8">
    <location>
        <begin position="757"/>
        <end position="767"/>
    </location>
</feature>
<keyword evidence="5 7" id="KW-1133">Transmembrane helix</keyword>
<keyword evidence="7" id="KW-0973">c-di-GMP</keyword>
<dbReference type="RefSeq" id="WP_422395367.1">
    <property type="nucleotide sequence ID" value="NZ_LR743511.1"/>
</dbReference>
<keyword evidence="2 7" id="KW-0328">Glycosyltransferase</keyword>
<feature type="transmembrane region" description="Helical" evidence="7">
    <location>
        <begin position="7"/>
        <end position="25"/>
    </location>
</feature>
<dbReference type="PANTHER" id="PTHR43867">
    <property type="entry name" value="CELLULOSE SYNTHASE CATALYTIC SUBUNIT A [UDP-FORMING]"/>
    <property type="match status" value="1"/>
</dbReference>
<dbReference type="InterPro" id="IPR005150">
    <property type="entry name" value="Cellulose_synth"/>
</dbReference>
<evidence type="ECO:0000256" key="5">
    <source>
        <dbReference type="ARBA" id="ARBA00022989"/>
    </source>
</evidence>